<keyword evidence="6" id="KW-1185">Reference proteome</keyword>
<evidence type="ECO:0000313" key="5">
    <source>
        <dbReference type="Proteomes" id="UP000315112"/>
    </source>
</evidence>
<dbReference type="Proteomes" id="UP000437862">
    <property type="component" value="Chromosome"/>
</dbReference>
<evidence type="ECO:0000313" key="3">
    <source>
        <dbReference type="EMBL" id="QGZ42583.1"/>
    </source>
</evidence>
<evidence type="ECO:0000313" key="4">
    <source>
        <dbReference type="EMBL" id="TWI43736.1"/>
    </source>
</evidence>
<evidence type="ECO:0000256" key="2">
    <source>
        <dbReference type="SAM" id="SignalP"/>
    </source>
</evidence>
<reference evidence="3 6" key="3">
    <citation type="submission" date="2019-12" db="EMBL/GenBank/DDBJ databases">
        <title>Draft Genome Sequences of Six Type Strains of the Genus Massilia.</title>
        <authorList>
            <person name="Miess H."/>
            <person name="Frediansyah A."/>
            <person name="Goeker M."/>
            <person name="Gross H."/>
        </authorList>
    </citation>
    <scope>NUCLEOTIDE SEQUENCE [LARGE SCALE GENOMIC DNA]</scope>
    <source>
        <strain evidence="3 6">DSM 26639</strain>
    </source>
</reference>
<reference evidence="4 5" key="1">
    <citation type="journal article" date="2015" name="Stand. Genomic Sci.">
        <title>Genomic Encyclopedia of Bacterial and Archaeal Type Strains, Phase III: the genomes of soil and plant-associated and newly described type strains.</title>
        <authorList>
            <person name="Whitman W.B."/>
            <person name="Woyke T."/>
            <person name="Klenk H.P."/>
            <person name="Zhou Y."/>
            <person name="Lilburn T.G."/>
            <person name="Beck B.J."/>
            <person name="De Vos P."/>
            <person name="Vandamme P."/>
            <person name="Eisen J.A."/>
            <person name="Garrity G."/>
            <person name="Hugenholtz P."/>
            <person name="Kyrpides N.C."/>
        </authorList>
    </citation>
    <scope>NUCLEOTIDE SEQUENCE [LARGE SCALE GENOMIC DNA]</scope>
    <source>
        <strain evidence="4 5">CGMCC 1.10685</strain>
    </source>
</reference>
<evidence type="ECO:0000313" key="6">
    <source>
        <dbReference type="Proteomes" id="UP000437862"/>
    </source>
</evidence>
<dbReference type="EMBL" id="VLKW01000011">
    <property type="protein sequence ID" value="TWI43736.1"/>
    <property type="molecule type" value="Genomic_DNA"/>
</dbReference>
<protein>
    <submittedName>
        <fullName evidence="4">Uncharacterized protein</fullName>
    </submittedName>
</protein>
<proteinExistence type="predicted"/>
<name>A0A562PIA8_9BURK</name>
<organism evidence="4 5">
    <name type="scientific">Pseudoduganella flava</name>
    <dbReference type="NCBI Taxonomy" id="871742"/>
    <lineage>
        <taxon>Bacteria</taxon>
        <taxon>Pseudomonadati</taxon>
        <taxon>Pseudomonadota</taxon>
        <taxon>Betaproteobacteria</taxon>
        <taxon>Burkholderiales</taxon>
        <taxon>Oxalobacteraceae</taxon>
        <taxon>Telluria group</taxon>
        <taxon>Pseudoduganella</taxon>
    </lineage>
</organism>
<dbReference type="Proteomes" id="UP000315112">
    <property type="component" value="Unassembled WGS sequence"/>
</dbReference>
<dbReference type="AlphaFoldDB" id="A0A562PIA8"/>
<reference evidence="4" key="2">
    <citation type="submission" date="2019-07" db="EMBL/GenBank/DDBJ databases">
        <authorList>
            <person name="Whitman W."/>
            <person name="Huntemann M."/>
            <person name="Clum A."/>
            <person name="Pillay M."/>
            <person name="Palaniappan K."/>
            <person name="Varghese N."/>
            <person name="Mikhailova N."/>
            <person name="Stamatis D."/>
            <person name="Reddy T."/>
            <person name="Daum C."/>
            <person name="Shapiro N."/>
            <person name="Ivanova N."/>
            <person name="Kyrpides N."/>
            <person name="Woyke T."/>
        </authorList>
    </citation>
    <scope>NUCLEOTIDE SEQUENCE</scope>
    <source>
        <strain evidence="4">CGMCC 1.10685</strain>
    </source>
</reference>
<dbReference type="EMBL" id="CP046904">
    <property type="protein sequence ID" value="QGZ42583.1"/>
    <property type="molecule type" value="Genomic_DNA"/>
</dbReference>
<feature type="region of interest" description="Disordered" evidence="1">
    <location>
        <begin position="71"/>
        <end position="117"/>
    </location>
</feature>
<sequence length="117" mass="12084">MKKYPIAAALSVASAHVFAQPGAQPAADPATAGQAVPATRYVSPLAQYRPARDLAQPPAATWAATNAAVARQDGMAGMSHEGHQEHAGHARQQPAAQQDHGHHGHGHGAGAQKEPQR</sequence>
<keyword evidence="2" id="KW-0732">Signal</keyword>
<accession>A0A562PIA8</accession>
<dbReference type="RefSeq" id="WP_145879994.1">
    <property type="nucleotide sequence ID" value="NZ_CP046904.1"/>
</dbReference>
<gene>
    <name evidence="3" type="ORF">GO485_28475</name>
    <name evidence="4" type="ORF">IP92_04789</name>
</gene>
<feature type="chain" id="PRO_5043680471" evidence="2">
    <location>
        <begin position="20"/>
        <end position="117"/>
    </location>
</feature>
<evidence type="ECO:0000256" key="1">
    <source>
        <dbReference type="SAM" id="MobiDB-lite"/>
    </source>
</evidence>
<feature type="signal peptide" evidence="2">
    <location>
        <begin position="1"/>
        <end position="19"/>
    </location>
</feature>